<evidence type="ECO:0000313" key="9">
    <source>
        <dbReference type="EMBL" id="CAF1250686.1"/>
    </source>
</evidence>
<dbReference type="Pfam" id="PF04402">
    <property type="entry name" value="SIMPL"/>
    <property type="match status" value="1"/>
</dbReference>
<dbReference type="PANTHER" id="PTHR18842">
    <property type="entry name" value="INTERLEUKIN-1 RECEPTOR-ASSOCIATED KINASE 1-BINDING PROTEIN 1"/>
    <property type="match status" value="1"/>
</dbReference>
<feature type="compositionally biased region" description="Polar residues" evidence="7">
    <location>
        <begin position="273"/>
        <end position="302"/>
    </location>
</feature>
<feature type="compositionally biased region" description="Low complexity" evidence="7">
    <location>
        <begin position="324"/>
        <end position="345"/>
    </location>
</feature>
<reference evidence="9" key="1">
    <citation type="submission" date="2021-02" db="EMBL/GenBank/DDBJ databases">
        <authorList>
            <person name="Nowell W R."/>
        </authorList>
    </citation>
    <scope>NUCLEOTIDE SEQUENCE</scope>
</reference>
<dbReference type="Proteomes" id="UP000663832">
    <property type="component" value="Unassembled WGS sequence"/>
</dbReference>
<evidence type="ECO:0000256" key="7">
    <source>
        <dbReference type="SAM" id="MobiDB-lite"/>
    </source>
</evidence>
<name>A0A815A6M0_9BILA</name>
<feature type="compositionally biased region" description="Low complexity" evidence="7">
    <location>
        <begin position="670"/>
        <end position="686"/>
    </location>
</feature>
<sequence>MRREENLAYITSNRPVKSLGLLPKNRLYTDEQMHGALIFSDSDSRRQITVSGTGEFSLPPDRIKLVVVITSTKSSVNEAKTSVLRRLKYIEQTFRNYGVKDQDKSFVQSITRRDTMYEVTAELTAIFIDIQRYQLCHNQLVEKLDAPIVRVLDPVFFHSSLRLENLKRQASVQAVRNAKHTAEDIARTVGLHVAKAVHIVEETYQEKEGILSATGQPASFQNLLDAKTITVHVTSNSRSTMGACTSAARHHKKHHRQLHKRTPTKNPFVLDNKQASSSPLTVHSNQQSQRLHSSQTKINVQSSSSIEPILYKTETNSLIQFYSSNSNNNNSNRNSYMSSSSSSTSQAQSRIPVPKSRFPIYRPQSSSSTRSTRSKNVTTTVDTTITTGTSVPMSLTNRSSGSSSSQPRHGGIPRPIVSGSQQTPVSSFVARSRSISPLSTISANSSSSSLPTQHFTKTETISSRSKITNTTKSKIPPSSSRINKELTTATTTTTTNRPRLNTPSRPSNSSALPTTSSFQLTKADIEAVRDYYKAPKRMSFFTRRPLNTSSLKPSSLDTPIILEEKNEQSSLDEQQIDAQIDSQHDHFTTEFVQHGDSAYASTESQSNIPSSVLRSQANRQRNRTPSILSSSSVLSNVLNQDGLIDDDNCSLKSDDLICDYDDTLTLDSATKTSRTDSSSSNSLSLDSNKKSPMISSSMTTKTNISSNDHRSGTPAKSPTSDKSSGNLRESLDELTRLSSRMENIIDNEHHKRLLTRSVSLKPPPTSLPPREDAEQITMDIESYRQVMKDVMVVKTILHQLDRLLKHSDGANMTDSMIGSFHESMISSRHHSLSGGGDINLRNNSIDENSSYDDLARELMILRKEREQDKQTIKLLQEQMYKYSSQANVQ</sequence>
<dbReference type="Gene3D" id="3.30.70.2970">
    <property type="entry name" value="Protein of unknown function (DUF541), domain 2"/>
    <property type="match status" value="1"/>
</dbReference>
<feature type="compositionally biased region" description="Polar residues" evidence="7">
    <location>
        <begin position="599"/>
        <end position="627"/>
    </location>
</feature>
<keyword evidence="5" id="KW-0539">Nucleus</keyword>
<feature type="compositionally biased region" description="Basic residues" evidence="7">
    <location>
        <begin position="250"/>
        <end position="263"/>
    </location>
</feature>
<evidence type="ECO:0000256" key="4">
    <source>
        <dbReference type="ARBA" id="ARBA00022490"/>
    </source>
</evidence>
<dbReference type="Gene3D" id="3.30.110.170">
    <property type="entry name" value="Protein of unknown function (DUF541), domain 1"/>
    <property type="match status" value="1"/>
</dbReference>
<dbReference type="Proteomes" id="UP000663877">
    <property type="component" value="Unassembled WGS sequence"/>
</dbReference>
<evidence type="ECO:0000313" key="8">
    <source>
        <dbReference type="EMBL" id="CAF1012614.1"/>
    </source>
</evidence>
<feature type="coiled-coil region" evidence="6">
    <location>
        <begin position="851"/>
        <end position="878"/>
    </location>
</feature>
<evidence type="ECO:0000256" key="2">
    <source>
        <dbReference type="ARBA" id="ARBA00004496"/>
    </source>
</evidence>
<dbReference type="PANTHER" id="PTHR18842:SF2">
    <property type="entry name" value="INTERLEUKIN-1 RECEPTOR-ASSOCIATED KINASE 1-BINDING PROTEIN 1"/>
    <property type="match status" value="1"/>
</dbReference>
<dbReference type="GO" id="GO:0005634">
    <property type="term" value="C:nucleus"/>
    <property type="evidence" value="ECO:0007669"/>
    <property type="project" value="UniProtKB-SubCell"/>
</dbReference>
<evidence type="ECO:0000313" key="10">
    <source>
        <dbReference type="EMBL" id="CAF1332743.1"/>
    </source>
</evidence>
<gene>
    <name evidence="8" type="ORF">BJG266_LOCUS16550</name>
    <name evidence="9" type="ORF">QVE165_LOCUS28490</name>
    <name evidence="10" type="ORF">QVE165_LOCUS32984</name>
</gene>
<feature type="compositionally biased region" description="Polar residues" evidence="7">
    <location>
        <begin position="453"/>
        <end position="481"/>
    </location>
</feature>
<dbReference type="InterPro" id="IPR030312">
    <property type="entry name" value="IRAK1BP1"/>
</dbReference>
<dbReference type="EMBL" id="CAJNOM010000223">
    <property type="protein sequence ID" value="CAF1250686.1"/>
    <property type="molecule type" value="Genomic_DNA"/>
</dbReference>
<dbReference type="EMBL" id="CAJNOM010000298">
    <property type="protein sequence ID" value="CAF1332743.1"/>
    <property type="molecule type" value="Genomic_DNA"/>
</dbReference>
<evidence type="ECO:0000256" key="1">
    <source>
        <dbReference type="ARBA" id="ARBA00004123"/>
    </source>
</evidence>
<feature type="region of interest" description="Disordered" evidence="7">
    <location>
        <begin position="250"/>
        <end position="302"/>
    </location>
</feature>
<evidence type="ECO:0000256" key="6">
    <source>
        <dbReference type="SAM" id="Coils"/>
    </source>
</evidence>
<dbReference type="GO" id="GO:0005737">
    <property type="term" value="C:cytoplasm"/>
    <property type="evidence" value="ECO:0007669"/>
    <property type="project" value="UniProtKB-SubCell"/>
</dbReference>
<feature type="region of interest" description="Disordered" evidence="7">
    <location>
        <begin position="598"/>
        <end position="627"/>
    </location>
</feature>
<feature type="compositionally biased region" description="Polar residues" evidence="7">
    <location>
        <begin position="693"/>
        <end position="706"/>
    </location>
</feature>
<evidence type="ECO:0000256" key="5">
    <source>
        <dbReference type="ARBA" id="ARBA00023242"/>
    </source>
</evidence>
<evidence type="ECO:0000256" key="3">
    <source>
        <dbReference type="ARBA" id="ARBA00005509"/>
    </source>
</evidence>
<organism evidence="9 11">
    <name type="scientific">Adineta steineri</name>
    <dbReference type="NCBI Taxonomy" id="433720"/>
    <lineage>
        <taxon>Eukaryota</taxon>
        <taxon>Metazoa</taxon>
        <taxon>Spiralia</taxon>
        <taxon>Gnathifera</taxon>
        <taxon>Rotifera</taxon>
        <taxon>Eurotatoria</taxon>
        <taxon>Bdelloidea</taxon>
        <taxon>Adinetida</taxon>
        <taxon>Adinetidae</taxon>
        <taxon>Adineta</taxon>
    </lineage>
</organism>
<feature type="region of interest" description="Disordered" evidence="7">
    <location>
        <begin position="324"/>
        <end position="516"/>
    </location>
</feature>
<comment type="caution">
    <text evidence="9">The sequence shown here is derived from an EMBL/GenBank/DDBJ whole genome shotgun (WGS) entry which is preliminary data.</text>
</comment>
<protein>
    <submittedName>
        <fullName evidence="9">Uncharacterized protein</fullName>
    </submittedName>
</protein>
<dbReference type="OrthoDB" id="6365554at2759"/>
<comment type="similarity">
    <text evidence="3">Belongs to the IRAK1BP1 family.</text>
</comment>
<dbReference type="GO" id="GO:0006955">
    <property type="term" value="P:immune response"/>
    <property type="evidence" value="ECO:0007669"/>
    <property type="project" value="InterPro"/>
</dbReference>
<keyword evidence="6" id="KW-0175">Coiled coil</keyword>
<feature type="compositionally biased region" description="Low complexity" evidence="7">
    <location>
        <begin position="377"/>
        <end position="391"/>
    </location>
</feature>
<dbReference type="EMBL" id="CAJNOI010000077">
    <property type="protein sequence ID" value="CAF1012614.1"/>
    <property type="molecule type" value="Genomic_DNA"/>
</dbReference>
<keyword evidence="11" id="KW-1185">Reference proteome</keyword>
<keyword evidence="4" id="KW-0963">Cytoplasm</keyword>
<dbReference type="InterPro" id="IPR007497">
    <property type="entry name" value="SIMPL/DUF541"/>
</dbReference>
<feature type="compositionally biased region" description="Polar residues" evidence="7">
    <location>
        <begin position="714"/>
        <end position="727"/>
    </location>
</feature>
<evidence type="ECO:0000313" key="11">
    <source>
        <dbReference type="Proteomes" id="UP000663832"/>
    </source>
</evidence>
<comment type="subcellular location">
    <subcellularLocation>
        <location evidence="2">Cytoplasm</location>
    </subcellularLocation>
    <subcellularLocation>
        <location evidence="1">Nucleus</location>
    </subcellularLocation>
</comment>
<dbReference type="AlphaFoldDB" id="A0A815A6M0"/>
<feature type="compositionally biased region" description="Low complexity" evidence="7">
    <location>
        <begin position="487"/>
        <end position="509"/>
    </location>
</feature>
<feature type="compositionally biased region" description="Low complexity" evidence="7">
    <location>
        <begin position="434"/>
        <end position="452"/>
    </location>
</feature>
<dbReference type="GO" id="GO:0043123">
    <property type="term" value="P:positive regulation of canonical NF-kappaB signal transduction"/>
    <property type="evidence" value="ECO:0007669"/>
    <property type="project" value="InterPro"/>
</dbReference>
<feature type="region of interest" description="Disordered" evidence="7">
    <location>
        <begin position="670"/>
        <end position="728"/>
    </location>
</feature>
<accession>A0A815A6M0</accession>
<proteinExistence type="inferred from homology"/>